<reference evidence="2" key="1">
    <citation type="submission" date="2020-07" db="EMBL/GenBank/DDBJ databases">
        <title>Complete genome sequencing of Coprobacter sp. strain 2CBH44.</title>
        <authorList>
            <person name="Sakamoto M."/>
            <person name="Murakami T."/>
            <person name="Mori H."/>
        </authorList>
    </citation>
    <scope>NUCLEOTIDE SEQUENCE [LARGE SCALE GENOMIC DNA]</scope>
    <source>
        <strain evidence="2">2CBH44</strain>
    </source>
</reference>
<evidence type="ECO:0000313" key="2">
    <source>
        <dbReference type="Proteomes" id="UP000594042"/>
    </source>
</evidence>
<gene>
    <name evidence="1" type="ORF">Cop2CBH44_28280</name>
</gene>
<dbReference type="KEGG" id="copr:Cop2CBH44_28280"/>
<accession>A0A7G1HXN0</accession>
<dbReference type="EMBL" id="AP023322">
    <property type="protein sequence ID" value="BCI64475.1"/>
    <property type="molecule type" value="Genomic_DNA"/>
</dbReference>
<evidence type="ECO:0000313" key="1">
    <source>
        <dbReference type="EMBL" id="BCI64475.1"/>
    </source>
</evidence>
<proteinExistence type="predicted"/>
<name>A0A7G1HXN0_9BACT</name>
<organism evidence="1 2">
    <name type="scientific">Coprobacter secundus subsp. similis</name>
    <dbReference type="NCBI Taxonomy" id="2751153"/>
    <lineage>
        <taxon>Bacteria</taxon>
        <taxon>Pseudomonadati</taxon>
        <taxon>Bacteroidota</taxon>
        <taxon>Bacteroidia</taxon>
        <taxon>Bacteroidales</taxon>
        <taxon>Barnesiellaceae</taxon>
        <taxon>Coprobacter</taxon>
    </lineage>
</organism>
<dbReference type="Proteomes" id="UP000594042">
    <property type="component" value="Chromosome"/>
</dbReference>
<keyword evidence="2" id="KW-1185">Reference proteome</keyword>
<dbReference type="AlphaFoldDB" id="A0A7G1HXN0"/>
<dbReference type="RefSeq" id="WP_200755071.1">
    <property type="nucleotide sequence ID" value="NZ_AP023322.1"/>
</dbReference>
<sequence length="156" mass="18693">MKYSIISIAFIILLFILPSSINAYIRNNIEETPTILYKNNNVKDTVSNRDPIEMIGFEKRINDKTESFLLRNNTCNLITRIRLKIYYKTPKNEMIDYREVTIDQEIHPHMTKQIEINSFDKNKRYYYIFSPNKNNEGYPFKISWVLLRYDIAIIPQ</sequence>
<protein>
    <submittedName>
        <fullName evidence="1">Uncharacterized protein</fullName>
    </submittedName>
</protein>